<evidence type="ECO:0000313" key="1">
    <source>
        <dbReference type="EMBL" id="AQA11689.1"/>
    </source>
</evidence>
<protein>
    <submittedName>
        <fullName evidence="1">Uncharacterized protein</fullName>
    </submittedName>
</protein>
<reference evidence="1 2" key="1">
    <citation type="journal article" date="2017" name="J. Biotechnol.">
        <title>The complete genome sequence of Streptomyces autolyticus CGMCC 0516, the producer of geldanamycin, autolytimycin, reblastatin and elaiophylin.</title>
        <authorList>
            <person name="Yin M."/>
            <person name="Jiang M."/>
            <person name="Ren Z."/>
            <person name="Dong Y."/>
            <person name="Lu T."/>
        </authorList>
    </citation>
    <scope>NUCLEOTIDE SEQUENCE [LARGE SCALE GENOMIC DNA]</scope>
    <source>
        <strain evidence="1 2">CGMCC0516</strain>
    </source>
</reference>
<keyword evidence="2" id="KW-1185">Reference proteome</keyword>
<dbReference type="Proteomes" id="UP000187851">
    <property type="component" value="Chromosome"/>
</dbReference>
<organism evidence="1 2">
    <name type="scientific">Streptomyces autolyticus</name>
    <dbReference type="NCBI Taxonomy" id="75293"/>
    <lineage>
        <taxon>Bacteria</taxon>
        <taxon>Bacillati</taxon>
        <taxon>Actinomycetota</taxon>
        <taxon>Actinomycetes</taxon>
        <taxon>Kitasatosporales</taxon>
        <taxon>Streptomycetaceae</taxon>
        <taxon>Streptomyces</taxon>
    </lineage>
</organism>
<sequence length="130" mass="13856">MDDSNETTHRVRITARGPKAKIEIDGQQIDPGALTSYTLSHHTGEPPHLILDSEHLDSLAFDGLARVAIADVPAPGPAAAIFLDAIDAEELERAALARPDLGTEPYSLTKAMLTQLGEWARSARLPGLPG</sequence>
<dbReference type="EMBL" id="CP019458">
    <property type="protein sequence ID" value="AQA11689.1"/>
    <property type="molecule type" value="Genomic_DNA"/>
</dbReference>
<accession>A0ABN4W3M2</accession>
<proteinExistence type="predicted"/>
<gene>
    <name evidence="1" type="ORF">BV401_15595</name>
</gene>
<evidence type="ECO:0000313" key="2">
    <source>
        <dbReference type="Proteomes" id="UP000187851"/>
    </source>
</evidence>
<name>A0ABN4W3M2_9ACTN</name>
<dbReference type="RefSeq" id="WP_079257509.1">
    <property type="nucleotide sequence ID" value="NZ_CP019458.1"/>
</dbReference>